<dbReference type="AlphaFoldDB" id="D8PQ51"/>
<dbReference type="HOGENOM" id="CLU_092618_1_1_1"/>
<dbReference type="OrthoDB" id="65590at2759"/>
<reference evidence="1 2" key="1">
    <citation type="journal article" date="2010" name="Nat. Biotechnol.">
        <title>Genome sequence of the model mushroom Schizophyllum commune.</title>
        <authorList>
            <person name="Ohm R.A."/>
            <person name="de Jong J.F."/>
            <person name="Lugones L.G."/>
            <person name="Aerts A."/>
            <person name="Kothe E."/>
            <person name="Stajich J.E."/>
            <person name="de Vries R.P."/>
            <person name="Record E."/>
            <person name="Levasseur A."/>
            <person name="Baker S.E."/>
            <person name="Bartholomew K.A."/>
            <person name="Coutinho P.M."/>
            <person name="Erdmann S."/>
            <person name="Fowler T.J."/>
            <person name="Gathman A.C."/>
            <person name="Lombard V."/>
            <person name="Henrissat B."/>
            <person name="Knabe N."/>
            <person name="Kuees U."/>
            <person name="Lilly W.W."/>
            <person name="Lindquist E."/>
            <person name="Lucas S."/>
            <person name="Magnuson J.K."/>
            <person name="Piumi F."/>
            <person name="Raudaskoski M."/>
            <person name="Salamov A."/>
            <person name="Schmutz J."/>
            <person name="Schwarze F.W.M.R."/>
            <person name="vanKuyk P.A."/>
            <person name="Horton J.S."/>
            <person name="Grigoriev I.V."/>
            <person name="Woesten H.A.B."/>
        </authorList>
    </citation>
    <scope>NUCLEOTIDE SEQUENCE [LARGE SCALE GENOMIC DNA]</scope>
    <source>
        <strain evidence="2">H4-8 / FGSC 9210</strain>
    </source>
</reference>
<dbReference type="SUPFAM" id="SSF52540">
    <property type="entry name" value="P-loop containing nucleoside triphosphate hydrolases"/>
    <property type="match status" value="1"/>
</dbReference>
<dbReference type="RefSeq" id="XP_003037957.1">
    <property type="nucleotide sequence ID" value="XM_003037911.1"/>
</dbReference>
<dbReference type="InterPro" id="IPR027417">
    <property type="entry name" value="P-loop_NTPase"/>
</dbReference>
<dbReference type="VEuPathDB" id="FungiDB:SCHCODRAFT_02622178"/>
<proteinExistence type="predicted"/>
<evidence type="ECO:0000313" key="1">
    <source>
        <dbReference type="EMBL" id="EFJ03055.1"/>
    </source>
</evidence>
<dbReference type="InParanoid" id="D8PQ51"/>
<protein>
    <recommendedName>
        <fullName evidence="3">Adenylate kinase</fullName>
    </recommendedName>
</protein>
<accession>D8PQ51</accession>
<evidence type="ECO:0008006" key="3">
    <source>
        <dbReference type="Google" id="ProtNLM"/>
    </source>
</evidence>
<dbReference type="Proteomes" id="UP000007431">
    <property type="component" value="Unassembled WGS sequence"/>
</dbReference>
<dbReference type="EMBL" id="GL377302">
    <property type="protein sequence ID" value="EFJ03055.1"/>
    <property type="molecule type" value="Genomic_DNA"/>
</dbReference>
<dbReference type="Gene3D" id="3.40.50.300">
    <property type="entry name" value="P-loop containing nucleotide triphosphate hydrolases"/>
    <property type="match status" value="1"/>
</dbReference>
<dbReference type="InterPro" id="IPR052922">
    <property type="entry name" value="Cytidylate_Kinase-2"/>
</dbReference>
<dbReference type="OMA" id="WVLDGNY"/>
<sequence length="207" mass="23410">MTSQPVPPLLGDGKGTYRILVVGNSGSGKTTLSRRLSTLLGVKHLAMDALWWKPGWQTSTREEFQDELRKFFKANEERGWIIDGNFTSQSGGLPRAEATDVIWLDPPLALYFPRLLIRTVQRLLGVVEPCSEGCNETWSEAFFSENSVLRWCLSQHWILRERETNNLRLTGAENGTDAHNRKMRRLGGWGGEQVAWLKAVEELVKVA</sequence>
<dbReference type="PANTHER" id="PTHR37816">
    <property type="entry name" value="YALI0E33011P"/>
    <property type="match status" value="1"/>
</dbReference>
<dbReference type="eggNOG" id="ENOG502SPVU">
    <property type="taxonomic scope" value="Eukaryota"/>
</dbReference>
<keyword evidence="2" id="KW-1185">Reference proteome</keyword>
<dbReference type="GeneID" id="9587853"/>
<name>D8PQ51_SCHCM</name>
<dbReference type="PANTHER" id="PTHR37816:SF1">
    <property type="entry name" value="TOXIN"/>
    <property type="match status" value="1"/>
</dbReference>
<gene>
    <name evidence="1" type="ORF">SCHCODRAFT_47888</name>
</gene>
<organism evidence="2">
    <name type="scientific">Schizophyllum commune (strain H4-8 / FGSC 9210)</name>
    <name type="common">Split gill fungus</name>
    <dbReference type="NCBI Taxonomy" id="578458"/>
    <lineage>
        <taxon>Eukaryota</taxon>
        <taxon>Fungi</taxon>
        <taxon>Dikarya</taxon>
        <taxon>Basidiomycota</taxon>
        <taxon>Agaricomycotina</taxon>
        <taxon>Agaricomycetes</taxon>
        <taxon>Agaricomycetidae</taxon>
        <taxon>Agaricales</taxon>
        <taxon>Schizophyllaceae</taxon>
        <taxon>Schizophyllum</taxon>
    </lineage>
</organism>
<dbReference type="KEGG" id="scm:SCHCO_02622178"/>
<evidence type="ECO:0000313" key="2">
    <source>
        <dbReference type="Proteomes" id="UP000007431"/>
    </source>
</evidence>